<reference evidence="4 5" key="1">
    <citation type="journal article" date="2015" name="Genome Biol. Evol.">
        <title>Comparative Genomics of a Bacterivorous Green Alga Reveals Evolutionary Causalities and Consequences of Phago-Mixotrophic Mode of Nutrition.</title>
        <authorList>
            <person name="Burns J.A."/>
            <person name="Paasch A."/>
            <person name="Narechania A."/>
            <person name="Kim E."/>
        </authorList>
    </citation>
    <scope>NUCLEOTIDE SEQUENCE [LARGE SCALE GENOMIC DNA]</scope>
    <source>
        <strain evidence="4 5">PLY_AMNH</strain>
    </source>
</reference>
<comment type="caution">
    <text evidence="4">The sequence shown here is derived from an EMBL/GenBank/DDBJ whole genome shotgun (WGS) entry which is preliminary data.</text>
</comment>
<dbReference type="Gene3D" id="3.60.21.10">
    <property type="match status" value="1"/>
</dbReference>
<proteinExistence type="predicted"/>
<dbReference type="Pfam" id="PF00149">
    <property type="entry name" value="Metallophos"/>
    <property type="match status" value="1"/>
</dbReference>
<dbReference type="Pfam" id="PF04937">
    <property type="entry name" value="DUF659"/>
    <property type="match status" value="1"/>
</dbReference>
<sequence length="1005" mass="113403">MEVQSEMSHRSFQSRVLQDVSDECLYARTGAGPGGLTRYQRDSLPAKPENCTRLVVVSDTHDRHRSLGSLPAGNVLVHCGDVTRRGYDSTMDENLAKLQDFNSWLMETPFESRIFIGGNHDLVLEVLTRSQIENIVQAATYLEHSSTTIHGLRFFGSPLSRGLSRNKAFQKQRDEVVVAALRKQLLPVDILVTHAPPEMKNLERRGMAGGSFADVCLQIRQDEPPRERTVNLKTDFLWVFVRVAKPRRDSLGNKQFYPAGKRGSPKEEATCLFCDKTFNGTPDRICCHISGTKAAGIAACPGVRQRQDEEDSSFQERKTQFKNAKAQCLQYKKERDEEREKVRERTLLNNATSTDAAVVAGSRKRGRQLAIGPLLINSKQQLADEELAMALYETDTPFHILDHPAMKNALARVAAVGAGYTAPNFRTVGSTMLEKAYDKVQAEIAEQRAPLRKFGTTLVSDGATDGNRRPILNLLNVSPALVEFIKAHNCEGKVKDKQFIADFICDYIESLDDPYSVVQVLMDNATRGSWPLIEERCPWVSVGPCETHVSDLELEDFVKKVPFFKKIVHEVNVVRKFVRNHSHVLSTFKELSQRMLTLPGATRFATVFIGLENMAKNLDAVQKTLADTHVRDYVRRNRNQRATPESPTLMAQYEEVKAIADNMLLSLGIKLVSDCMRPVVSLLRFSDSDAPTASKIQYMKFQVQEQLKAIRVLPGNIPWEDGEHCWSDIQQELISIHRYRWDYGFTCVQGTGYLLDPEYIDMDQHDDPEIMEAFRTFVEKTFNDGISPPADASEEEKEAYKKHCEVQLEKRATAEVELMTYKNKLGVFARPVTWLNAKRLSAADFWAVYGSEVKHLQAVGMRATAQVSSSGAAERGHKQMNAIETKKRNSLSWDKVEKLIYVKHNALQMRKRRRLGQGSHVIPWTEGTEEVEWVDAWQEEVATEADSVRSERVERGRRRGDAILAQSAWRVPPEPEQAEAGTAEPSVVVSTVSGRTIRRPDVFTC</sequence>
<evidence type="ECO:0000259" key="3">
    <source>
        <dbReference type="Pfam" id="PF04937"/>
    </source>
</evidence>
<dbReference type="PANTHER" id="PTHR12905:SF0">
    <property type="entry name" value="CALCINEURIN-LIKE PHOSPHOESTERASE DOMAIN-CONTAINING PROTEIN"/>
    <property type="match status" value="1"/>
</dbReference>
<organism evidence="4 5">
    <name type="scientific">Cymbomonas tetramitiformis</name>
    <dbReference type="NCBI Taxonomy" id="36881"/>
    <lineage>
        <taxon>Eukaryota</taxon>
        <taxon>Viridiplantae</taxon>
        <taxon>Chlorophyta</taxon>
        <taxon>Pyramimonadophyceae</taxon>
        <taxon>Pyramimonadales</taxon>
        <taxon>Pyramimonadaceae</taxon>
        <taxon>Cymbomonas</taxon>
    </lineage>
</organism>
<dbReference type="GO" id="GO:0016787">
    <property type="term" value="F:hydrolase activity"/>
    <property type="evidence" value="ECO:0007669"/>
    <property type="project" value="InterPro"/>
</dbReference>
<evidence type="ECO:0000313" key="5">
    <source>
        <dbReference type="Proteomes" id="UP001190700"/>
    </source>
</evidence>
<dbReference type="SUPFAM" id="SSF56300">
    <property type="entry name" value="Metallo-dependent phosphatases"/>
    <property type="match status" value="1"/>
</dbReference>
<evidence type="ECO:0000313" key="4">
    <source>
        <dbReference type="EMBL" id="KAK3252825.1"/>
    </source>
</evidence>
<name>A0AAE0CF71_9CHLO</name>
<dbReference type="SUPFAM" id="SSF53098">
    <property type="entry name" value="Ribonuclease H-like"/>
    <property type="match status" value="1"/>
</dbReference>
<feature type="domain" description="DUF659" evidence="3">
    <location>
        <begin position="424"/>
        <end position="573"/>
    </location>
</feature>
<evidence type="ECO:0000259" key="2">
    <source>
        <dbReference type="Pfam" id="PF00149"/>
    </source>
</evidence>
<feature type="region of interest" description="Disordered" evidence="1">
    <location>
        <begin position="966"/>
        <end position="987"/>
    </location>
</feature>
<evidence type="ECO:0000256" key="1">
    <source>
        <dbReference type="SAM" id="MobiDB-lite"/>
    </source>
</evidence>
<dbReference type="InterPro" id="IPR051693">
    <property type="entry name" value="UPF0046_metallophosphoest"/>
</dbReference>
<dbReference type="Proteomes" id="UP001190700">
    <property type="component" value="Unassembled WGS sequence"/>
</dbReference>
<evidence type="ECO:0008006" key="6">
    <source>
        <dbReference type="Google" id="ProtNLM"/>
    </source>
</evidence>
<dbReference type="InterPro" id="IPR007021">
    <property type="entry name" value="DUF659"/>
</dbReference>
<protein>
    <recommendedName>
        <fullName evidence="6">Calcineurin-like phosphoesterase domain-containing protein</fullName>
    </recommendedName>
</protein>
<dbReference type="InterPro" id="IPR004843">
    <property type="entry name" value="Calcineurin-like_PHP"/>
</dbReference>
<dbReference type="InterPro" id="IPR012337">
    <property type="entry name" value="RNaseH-like_sf"/>
</dbReference>
<dbReference type="InterPro" id="IPR029052">
    <property type="entry name" value="Metallo-depent_PP-like"/>
</dbReference>
<accession>A0AAE0CF71</accession>
<dbReference type="PANTHER" id="PTHR12905">
    <property type="entry name" value="METALLOPHOSPHOESTERASE"/>
    <property type="match status" value="1"/>
</dbReference>
<gene>
    <name evidence="4" type="ORF">CYMTET_37898</name>
</gene>
<keyword evidence="5" id="KW-1185">Reference proteome</keyword>
<dbReference type="EMBL" id="LGRX02025162">
    <property type="protein sequence ID" value="KAK3252825.1"/>
    <property type="molecule type" value="Genomic_DNA"/>
</dbReference>
<dbReference type="AlphaFoldDB" id="A0AAE0CF71"/>
<feature type="domain" description="Calcineurin-like phosphoesterase" evidence="2">
    <location>
        <begin position="53"/>
        <end position="203"/>
    </location>
</feature>